<keyword evidence="3" id="KW-1185">Reference proteome</keyword>
<dbReference type="InterPro" id="IPR044673">
    <property type="entry name" value="DCL-like"/>
</dbReference>
<protein>
    <submittedName>
        <fullName evidence="2">TR1 protein</fullName>
    </submittedName>
</protein>
<comment type="caution">
    <text evidence="2">The sequence shown here is derived from an EMBL/GenBank/DDBJ whole genome shotgun (WGS) entry which is preliminary data.</text>
</comment>
<dbReference type="OrthoDB" id="1393670at2759"/>
<feature type="compositionally biased region" description="Acidic residues" evidence="1">
    <location>
        <begin position="226"/>
        <end position="245"/>
    </location>
</feature>
<evidence type="ECO:0000313" key="2">
    <source>
        <dbReference type="EMBL" id="CAE7785305.1"/>
    </source>
</evidence>
<organism evidence="2 3">
    <name type="scientific">Symbiodinium pilosum</name>
    <name type="common">Dinoflagellate</name>
    <dbReference type="NCBI Taxonomy" id="2952"/>
    <lineage>
        <taxon>Eukaryota</taxon>
        <taxon>Sar</taxon>
        <taxon>Alveolata</taxon>
        <taxon>Dinophyceae</taxon>
        <taxon>Suessiales</taxon>
        <taxon>Symbiodiniaceae</taxon>
        <taxon>Symbiodinium</taxon>
    </lineage>
</organism>
<dbReference type="Proteomes" id="UP000649617">
    <property type="component" value="Unassembled WGS sequence"/>
</dbReference>
<feature type="non-terminal residue" evidence="2">
    <location>
        <position position="1"/>
    </location>
</feature>
<sequence length="258" mass="28731">EDATAKAVDEAADAEGSESINKKIYLAGRLFNNRAELAAHVKKIQDSVATDEDGTKGELSNEDNLFIFHLLLHHPKAVEKMVKPISHFRYGIYDKFKNKCFISVGADGSQEGVSAAKSINVIYPQDGAGKSESSTGLVAEPKDKPQKEKKRAREEEKPHEPRAFEPQVMIPGCVMDINGLPSNTQYWRLKELLAGFGKVRFLQFLKQDAPAEPAKKKAKTQKAEAEEGAEEEEQEGDEEEEEEEERPMSARARFADPE</sequence>
<gene>
    <name evidence="2" type="primary">TR1</name>
    <name evidence="2" type="ORF">SPIL2461_LOCUS23401</name>
</gene>
<dbReference type="AlphaFoldDB" id="A0A812YKQ5"/>
<name>A0A812YKQ5_SYMPI</name>
<feature type="non-terminal residue" evidence="2">
    <location>
        <position position="258"/>
    </location>
</feature>
<feature type="region of interest" description="Disordered" evidence="1">
    <location>
        <begin position="209"/>
        <end position="258"/>
    </location>
</feature>
<reference evidence="2" key="1">
    <citation type="submission" date="2021-02" db="EMBL/GenBank/DDBJ databases">
        <authorList>
            <person name="Dougan E. K."/>
            <person name="Rhodes N."/>
            <person name="Thang M."/>
            <person name="Chan C."/>
        </authorList>
    </citation>
    <scope>NUCLEOTIDE SEQUENCE</scope>
</reference>
<dbReference type="EMBL" id="CAJNIZ010048248">
    <property type="protein sequence ID" value="CAE7785305.1"/>
    <property type="molecule type" value="Genomic_DNA"/>
</dbReference>
<dbReference type="PANTHER" id="PTHR33415">
    <property type="entry name" value="PROTEIN EMBRYO DEFECTIVE 514"/>
    <property type="match status" value="1"/>
</dbReference>
<accession>A0A812YKQ5</accession>
<feature type="compositionally biased region" description="Basic and acidic residues" evidence="1">
    <location>
        <begin position="140"/>
        <end position="163"/>
    </location>
</feature>
<evidence type="ECO:0000256" key="1">
    <source>
        <dbReference type="SAM" id="MobiDB-lite"/>
    </source>
</evidence>
<evidence type="ECO:0000313" key="3">
    <source>
        <dbReference type="Proteomes" id="UP000649617"/>
    </source>
</evidence>
<dbReference type="PANTHER" id="PTHR33415:SF12">
    <property type="entry name" value="PROTEIN EMBRYO DEFECTIVE 514"/>
    <property type="match status" value="1"/>
</dbReference>
<dbReference type="Gene3D" id="3.10.450.40">
    <property type="match status" value="1"/>
</dbReference>
<feature type="region of interest" description="Disordered" evidence="1">
    <location>
        <begin position="127"/>
        <end position="166"/>
    </location>
</feature>
<proteinExistence type="predicted"/>
<dbReference type="Pfam" id="PF11523">
    <property type="entry name" value="DUF3223"/>
    <property type="match status" value="1"/>
</dbReference>